<dbReference type="RefSeq" id="XP_006016015.1">
    <property type="nucleotide sequence ID" value="XM_006015953.3"/>
</dbReference>
<evidence type="ECO:0000256" key="3">
    <source>
        <dbReference type="PROSITE-ProRule" id="PRU00339"/>
    </source>
</evidence>
<dbReference type="SMART" id="SM00028">
    <property type="entry name" value="TPR"/>
    <property type="match status" value="3"/>
</dbReference>
<dbReference type="InterPro" id="IPR050498">
    <property type="entry name" value="Ycf3"/>
</dbReference>
<gene>
    <name evidence="6" type="primary">LOC102383253</name>
</gene>
<dbReference type="Gene3D" id="1.25.40.10">
    <property type="entry name" value="Tetratricopeptide repeat domain"/>
    <property type="match status" value="2"/>
</dbReference>
<dbReference type="STRING" id="38654.A0A1U7RN87"/>
<evidence type="ECO:0000256" key="2">
    <source>
        <dbReference type="ARBA" id="ARBA00022803"/>
    </source>
</evidence>
<protein>
    <submittedName>
        <fullName evidence="6">Uncharacterized protein LOC102383253</fullName>
    </submittedName>
</protein>
<keyword evidence="2 3" id="KW-0802">TPR repeat</keyword>
<dbReference type="SUPFAM" id="SSF48452">
    <property type="entry name" value="TPR-like"/>
    <property type="match status" value="1"/>
</dbReference>
<keyword evidence="1" id="KW-0677">Repeat</keyword>
<proteinExistence type="predicted"/>
<accession>A0A1U7RN87</accession>
<dbReference type="Pfam" id="PF13181">
    <property type="entry name" value="TPR_8"/>
    <property type="match status" value="1"/>
</dbReference>
<dbReference type="PANTHER" id="PTHR44858:SF1">
    <property type="entry name" value="UDP-N-ACETYLGLUCOSAMINE--PEPTIDE N-ACETYLGLUCOSAMINYLTRANSFERASE SPINDLY-RELATED"/>
    <property type="match status" value="1"/>
</dbReference>
<dbReference type="KEGG" id="asn:102383253"/>
<sequence>MRWPEVAEHYTVLLRTLSREELPKDFEPGFRYLQLLFETYYHLAVAFQKQNQHKEAVEAFTKAIEIGFIPKGVCQVGCTSKSFLQTPVFARRAYAHVKCDNMKEAIVDANRAVELDPSNPDVYCVRALVWSAAKETNRAITDLNSSLKLKSSHTCALIIRGAITNSLMAKKCMKFIENNKDHKKALDLSKDSQWFFDVEGFLSPKMADFYDKFLWSLTVSHTVMEVNLLPGSLTSSRLTSYLSSRGKEIESFRHRTLRSFNCGTLTTYPDNTSFLRRTSYAKTLKEMDSMAAKSDDSKISERILRLTKAASEWSENQESHSSLKKRPNMAAAEEAATPEAASKSIVLACKKNPKPNKYEARKNKVKNSEGKEKRCR</sequence>
<dbReference type="OrthoDB" id="1914839at2759"/>
<evidence type="ECO:0000313" key="6">
    <source>
        <dbReference type="RefSeq" id="XP_006016015.1"/>
    </source>
</evidence>
<feature type="compositionally biased region" description="Basic and acidic residues" evidence="4">
    <location>
        <begin position="356"/>
        <end position="376"/>
    </location>
</feature>
<dbReference type="AlphaFoldDB" id="A0A1U7RN87"/>
<evidence type="ECO:0000256" key="1">
    <source>
        <dbReference type="ARBA" id="ARBA00022737"/>
    </source>
</evidence>
<name>A0A1U7RN87_ALLSI</name>
<dbReference type="GeneID" id="102383253"/>
<dbReference type="PANTHER" id="PTHR44858">
    <property type="entry name" value="TETRATRICOPEPTIDE REPEAT PROTEIN 6"/>
    <property type="match status" value="1"/>
</dbReference>
<feature type="region of interest" description="Disordered" evidence="4">
    <location>
        <begin position="310"/>
        <end position="376"/>
    </location>
</feature>
<dbReference type="InterPro" id="IPR011990">
    <property type="entry name" value="TPR-like_helical_dom_sf"/>
</dbReference>
<feature type="compositionally biased region" description="Low complexity" evidence="4">
    <location>
        <begin position="330"/>
        <end position="341"/>
    </location>
</feature>
<dbReference type="Proteomes" id="UP000189705">
    <property type="component" value="Unplaced"/>
</dbReference>
<feature type="repeat" description="TPR" evidence="3">
    <location>
        <begin position="37"/>
        <end position="70"/>
    </location>
</feature>
<reference evidence="6" key="1">
    <citation type="submission" date="2025-08" db="UniProtKB">
        <authorList>
            <consortium name="RefSeq"/>
        </authorList>
    </citation>
    <scope>IDENTIFICATION</scope>
</reference>
<evidence type="ECO:0000256" key="4">
    <source>
        <dbReference type="SAM" id="MobiDB-lite"/>
    </source>
</evidence>
<organism evidence="5 6">
    <name type="scientific">Alligator sinensis</name>
    <name type="common">Chinese alligator</name>
    <dbReference type="NCBI Taxonomy" id="38654"/>
    <lineage>
        <taxon>Eukaryota</taxon>
        <taxon>Metazoa</taxon>
        <taxon>Chordata</taxon>
        <taxon>Craniata</taxon>
        <taxon>Vertebrata</taxon>
        <taxon>Euteleostomi</taxon>
        <taxon>Archelosauria</taxon>
        <taxon>Archosauria</taxon>
        <taxon>Crocodylia</taxon>
        <taxon>Alligatoridae</taxon>
        <taxon>Alligatorinae</taxon>
        <taxon>Alligator</taxon>
    </lineage>
</organism>
<dbReference type="InParanoid" id="A0A1U7RN87"/>
<keyword evidence="5" id="KW-1185">Reference proteome</keyword>
<dbReference type="InterPro" id="IPR019734">
    <property type="entry name" value="TPR_rpt"/>
</dbReference>
<dbReference type="Pfam" id="PF00515">
    <property type="entry name" value="TPR_1"/>
    <property type="match status" value="1"/>
</dbReference>
<feature type="repeat" description="TPR" evidence="3">
    <location>
        <begin position="86"/>
        <end position="119"/>
    </location>
</feature>
<evidence type="ECO:0000313" key="5">
    <source>
        <dbReference type="Proteomes" id="UP000189705"/>
    </source>
</evidence>
<dbReference type="PROSITE" id="PS50005">
    <property type="entry name" value="TPR"/>
    <property type="match status" value="2"/>
</dbReference>